<proteinExistence type="predicted"/>
<gene>
    <name evidence="1" type="ORF">SNEC2469_LOCUS25787</name>
</gene>
<protein>
    <submittedName>
        <fullName evidence="1">Uncharacterized protein</fullName>
    </submittedName>
</protein>
<evidence type="ECO:0000313" key="2">
    <source>
        <dbReference type="Proteomes" id="UP000601435"/>
    </source>
</evidence>
<name>A0A812ZZ72_9DINO</name>
<feature type="non-terminal residue" evidence="1">
    <location>
        <position position="1"/>
    </location>
</feature>
<accession>A0A812ZZ72</accession>
<dbReference type="EMBL" id="CAJNJA010051298">
    <property type="protein sequence ID" value="CAE7843532.1"/>
    <property type="molecule type" value="Genomic_DNA"/>
</dbReference>
<dbReference type="Proteomes" id="UP000601435">
    <property type="component" value="Unassembled WGS sequence"/>
</dbReference>
<organism evidence="1 2">
    <name type="scientific">Symbiodinium necroappetens</name>
    <dbReference type="NCBI Taxonomy" id="1628268"/>
    <lineage>
        <taxon>Eukaryota</taxon>
        <taxon>Sar</taxon>
        <taxon>Alveolata</taxon>
        <taxon>Dinophyceae</taxon>
        <taxon>Suessiales</taxon>
        <taxon>Symbiodiniaceae</taxon>
        <taxon>Symbiodinium</taxon>
    </lineage>
</organism>
<evidence type="ECO:0000313" key="1">
    <source>
        <dbReference type="EMBL" id="CAE7843532.1"/>
    </source>
</evidence>
<dbReference type="AlphaFoldDB" id="A0A812ZZ72"/>
<sequence>ASPQSTEGKASGGYGNLTVPELKALAAKRGLPVPAELAPGMEKPLLSSILRSYDIGRKGTRSGSMCSSASPL</sequence>
<feature type="non-terminal residue" evidence="1">
    <location>
        <position position="72"/>
    </location>
</feature>
<reference evidence="1" key="1">
    <citation type="submission" date="2021-02" db="EMBL/GenBank/DDBJ databases">
        <authorList>
            <person name="Dougan E. K."/>
            <person name="Rhodes N."/>
            <person name="Thang M."/>
            <person name="Chan C."/>
        </authorList>
    </citation>
    <scope>NUCLEOTIDE SEQUENCE</scope>
</reference>
<comment type="caution">
    <text evidence="1">The sequence shown here is derived from an EMBL/GenBank/DDBJ whole genome shotgun (WGS) entry which is preliminary data.</text>
</comment>
<keyword evidence="2" id="KW-1185">Reference proteome</keyword>